<feature type="repeat" description="TPR" evidence="3">
    <location>
        <begin position="418"/>
        <end position="451"/>
    </location>
</feature>
<feature type="repeat" description="TPR" evidence="3">
    <location>
        <begin position="282"/>
        <end position="315"/>
    </location>
</feature>
<dbReference type="InterPro" id="IPR051685">
    <property type="entry name" value="Ycf3/AcsC/BcsC/TPR_MFPF"/>
</dbReference>
<reference evidence="5 6" key="1">
    <citation type="journal article" date="2016" name="Nat. Commun.">
        <title>Thousands of microbial genomes shed light on interconnected biogeochemical processes in an aquifer system.</title>
        <authorList>
            <person name="Anantharaman K."/>
            <person name="Brown C.T."/>
            <person name="Hug L.A."/>
            <person name="Sharon I."/>
            <person name="Castelle C.J."/>
            <person name="Probst A.J."/>
            <person name="Thomas B.C."/>
            <person name="Singh A."/>
            <person name="Wilkins M.J."/>
            <person name="Karaoz U."/>
            <person name="Brodie E.L."/>
            <person name="Williams K.H."/>
            <person name="Hubbard S.S."/>
            <person name="Banfield J.F."/>
        </authorList>
    </citation>
    <scope>NUCLEOTIDE SEQUENCE [LARGE SCALE GENOMIC DNA]</scope>
</reference>
<organism evidence="5 6">
    <name type="scientific">Candidatus Lambdaproteobacteria bacterium RIFOXYD2_FULL_50_16</name>
    <dbReference type="NCBI Taxonomy" id="1817772"/>
    <lineage>
        <taxon>Bacteria</taxon>
        <taxon>Pseudomonadati</taxon>
        <taxon>Pseudomonadota</taxon>
        <taxon>Candidatus Lambdaproteobacteria</taxon>
    </lineage>
</organism>
<protein>
    <recommendedName>
        <fullName evidence="7">Tetratricopeptide repeat-like domain-containing protein</fullName>
    </recommendedName>
</protein>
<evidence type="ECO:0000313" key="5">
    <source>
        <dbReference type="EMBL" id="OGG94080.1"/>
    </source>
</evidence>
<dbReference type="Gene3D" id="1.25.40.10">
    <property type="entry name" value="Tetratricopeptide repeat domain"/>
    <property type="match status" value="4"/>
</dbReference>
<dbReference type="PANTHER" id="PTHR44943">
    <property type="entry name" value="CELLULOSE SYNTHASE OPERON PROTEIN C"/>
    <property type="match status" value="1"/>
</dbReference>
<dbReference type="PANTHER" id="PTHR44943:SF8">
    <property type="entry name" value="TPR REPEAT-CONTAINING PROTEIN MJ0263"/>
    <property type="match status" value="1"/>
</dbReference>
<dbReference type="SUPFAM" id="SSF48452">
    <property type="entry name" value="TPR-like"/>
    <property type="match status" value="4"/>
</dbReference>
<evidence type="ECO:0000256" key="1">
    <source>
        <dbReference type="ARBA" id="ARBA00022737"/>
    </source>
</evidence>
<dbReference type="InterPro" id="IPR011990">
    <property type="entry name" value="TPR-like_helical_dom_sf"/>
</dbReference>
<dbReference type="EMBL" id="MFNE01000043">
    <property type="protein sequence ID" value="OGG94080.1"/>
    <property type="molecule type" value="Genomic_DNA"/>
</dbReference>
<evidence type="ECO:0000256" key="4">
    <source>
        <dbReference type="SAM" id="SignalP"/>
    </source>
</evidence>
<keyword evidence="2 3" id="KW-0802">TPR repeat</keyword>
<name>A0A1F6G7L2_9PROT</name>
<feature type="repeat" description="TPR" evidence="3">
    <location>
        <begin position="384"/>
        <end position="417"/>
    </location>
</feature>
<keyword evidence="1" id="KW-0677">Repeat</keyword>
<feature type="chain" id="PRO_5009524582" description="Tetratricopeptide repeat-like domain-containing protein" evidence="4">
    <location>
        <begin position="21"/>
        <end position="873"/>
    </location>
</feature>
<dbReference type="Proteomes" id="UP000178449">
    <property type="component" value="Unassembled WGS sequence"/>
</dbReference>
<dbReference type="PROSITE" id="PS51257">
    <property type="entry name" value="PROKAR_LIPOPROTEIN"/>
    <property type="match status" value="1"/>
</dbReference>
<dbReference type="Pfam" id="PF14559">
    <property type="entry name" value="TPR_19"/>
    <property type="match status" value="1"/>
</dbReference>
<proteinExistence type="predicted"/>
<sequence>MAKLYRFLLPLLVLTLASCASLPKPEPVDLSNWPKGPLIEGGLGTEGFGQILKPVSNGDSFEALKLTEKALTTYPDEPHLHLLKAKLLQATQGEQEALDYLSDQIAARPGSGAFYSMRGLLLFSLGYLESARADFNQAEGLGHSSLEQSLALAEVLEQAQLPSASLAALVKATKLAPKRDDLWFRQAQFEFRLGRIQNAQISILKVIELAPDNLDYQQFYVDFLDYTGQKGTWGAQLESLNLRFPNHPWFTLRLGNYLISRGEINQAKQLILKAIDKHPDNYMLHFQIATIHLAEKDFDLAQDHFKKGLASKPDSTLAMVQIARIYLAKDEMQNAVDMLEQARAAGSEDLFVYETLARIYNQRLDSFEAERVIVEGLNLKGDSVALLLEYGALLERRRQYPEALMAFEAALVEHPTSNYILGRMGNLYRILKDYPKAIDFLNRAAESSPDSSWVLAHQVELYQELKDWPKALKTIETMIEGDQSSYWPFAKRAMIYLHQDQYAEAEKAIGAAIMRNPEAKWLREFEGQILASLGRHQEAAKSFETALSGDRDNAFLLVRLAYSKVHFDRAGALEAVTQALDLEDFSLAGLELYLYLNGQTTKTWGFKPDSPEMKVFEAIVFKSNQARQELNQLKSPYKPYLAFFMAVLDQGAQAKLEGYKSSPLGSGAAWMSFYQAVQAQFLEKPLEVKAHLLEANIQEPGNLWVQARLAYAYELAGEYPQAIELLKIHLENRPQSLWAKLRLALNYDMNQQGVESEKVYKQILNEHPDEHIALNNLAWLYVTSKNKELNKLDDALGLSIKAVALSPSSANLDTLAEIYFLKKDYKKALKTIERALDQDREALDYFKKQKKKILKALQVGLPPSRRPEPAEAP</sequence>
<feature type="repeat" description="TPR" evidence="3">
    <location>
        <begin position="809"/>
        <end position="842"/>
    </location>
</feature>
<evidence type="ECO:0000313" key="6">
    <source>
        <dbReference type="Proteomes" id="UP000178449"/>
    </source>
</evidence>
<dbReference type="Pfam" id="PF13181">
    <property type="entry name" value="TPR_8"/>
    <property type="match status" value="1"/>
</dbReference>
<evidence type="ECO:0008006" key="7">
    <source>
        <dbReference type="Google" id="ProtNLM"/>
    </source>
</evidence>
<comment type="caution">
    <text evidence="5">The sequence shown here is derived from an EMBL/GenBank/DDBJ whole genome shotgun (WGS) entry which is preliminary data.</text>
</comment>
<dbReference type="Pfam" id="PF13432">
    <property type="entry name" value="TPR_16"/>
    <property type="match status" value="3"/>
</dbReference>
<dbReference type="SMART" id="SM00028">
    <property type="entry name" value="TPR"/>
    <property type="match status" value="13"/>
</dbReference>
<gene>
    <name evidence="5" type="ORF">A2527_09530</name>
</gene>
<dbReference type="STRING" id="1817772.A2527_09530"/>
<evidence type="ECO:0000256" key="3">
    <source>
        <dbReference type="PROSITE-ProRule" id="PRU00339"/>
    </source>
</evidence>
<dbReference type="AlphaFoldDB" id="A0A1F6G7L2"/>
<accession>A0A1F6G7L2</accession>
<dbReference type="InterPro" id="IPR019734">
    <property type="entry name" value="TPR_rpt"/>
</dbReference>
<dbReference type="PROSITE" id="PS50005">
    <property type="entry name" value="TPR"/>
    <property type="match status" value="4"/>
</dbReference>
<keyword evidence="4" id="KW-0732">Signal</keyword>
<evidence type="ECO:0000256" key="2">
    <source>
        <dbReference type="ARBA" id="ARBA00022803"/>
    </source>
</evidence>
<feature type="signal peptide" evidence="4">
    <location>
        <begin position="1"/>
        <end position="20"/>
    </location>
</feature>